<dbReference type="EMBL" id="BAAATK010000098">
    <property type="protein sequence ID" value="GAA2461902.1"/>
    <property type="molecule type" value="Genomic_DNA"/>
</dbReference>
<gene>
    <name evidence="2" type="ORF">GCM10010421_64230</name>
</gene>
<reference evidence="3" key="1">
    <citation type="journal article" date="2019" name="Int. J. Syst. Evol. Microbiol.">
        <title>The Global Catalogue of Microorganisms (GCM) 10K type strain sequencing project: providing services to taxonomists for standard genome sequencing and annotation.</title>
        <authorList>
            <consortium name="The Broad Institute Genomics Platform"/>
            <consortium name="The Broad Institute Genome Sequencing Center for Infectious Disease"/>
            <person name="Wu L."/>
            <person name="Ma J."/>
        </authorList>
    </citation>
    <scope>NUCLEOTIDE SEQUENCE [LARGE SCALE GENOMIC DNA]</scope>
    <source>
        <strain evidence="3">JCM 6922</strain>
    </source>
</reference>
<name>A0ABP5XNK6_9ACTN</name>
<proteinExistence type="predicted"/>
<keyword evidence="3" id="KW-1185">Reference proteome</keyword>
<evidence type="ECO:0000256" key="1">
    <source>
        <dbReference type="SAM" id="MobiDB-lite"/>
    </source>
</evidence>
<accession>A0ABP5XNK6</accession>
<sequence>MIGAPDIEFKRIRKEFRESLVVTYTPERVGRPGHAATVAGGGPTRSRWRGTPAAWMDSSAAGVRRSQIMPVLR</sequence>
<dbReference type="Proteomes" id="UP001500460">
    <property type="component" value="Unassembled WGS sequence"/>
</dbReference>
<evidence type="ECO:0000313" key="2">
    <source>
        <dbReference type="EMBL" id="GAA2461902.1"/>
    </source>
</evidence>
<organism evidence="2 3">
    <name type="scientific">Streptomyces glaucus</name>
    <dbReference type="NCBI Taxonomy" id="284029"/>
    <lineage>
        <taxon>Bacteria</taxon>
        <taxon>Bacillati</taxon>
        <taxon>Actinomycetota</taxon>
        <taxon>Actinomycetes</taxon>
        <taxon>Kitasatosporales</taxon>
        <taxon>Streptomycetaceae</taxon>
        <taxon>Streptomyces</taxon>
    </lineage>
</organism>
<protein>
    <submittedName>
        <fullName evidence="2">Uncharacterized protein</fullName>
    </submittedName>
</protein>
<feature type="region of interest" description="Disordered" evidence="1">
    <location>
        <begin position="32"/>
        <end position="51"/>
    </location>
</feature>
<comment type="caution">
    <text evidence="2">The sequence shown here is derived from an EMBL/GenBank/DDBJ whole genome shotgun (WGS) entry which is preliminary data.</text>
</comment>
<evidence type="ECO:0000313" key="3">
    <source>
        <dbReference type="Proteomes" id="UP001500460"/>
    </source>
</evidence>